<evidence type="ECO:0000313" key="3">
    <source>
        <dbReference type="Proteomes" id="UP000236569"/>
    </source>
</evidence>
<proteinExistence type="predicted"/>
<accession>A0A2I9CXX0</accession>
<comment type="caution">
    <text evidence="2">The sequence shown here is derived from an EMBL/GenBank/DDBJ whole genome shotgun (WGS) entry which is preliminary data.</text>
</comment>
<dbReference type="RefSeq" id="WP_133162047.1">
    <property type="nucleotide sequence ID" value="NZ_BFAG01000011.1"/>
</dbReference>
<feature type="chain" id="PRO_5014430383" evidence="1">
    <location>
        <begin position="19"/>
        <end position="218"/>
    </location>
</feature>
<dbReference type="AlphaFoldDB" id="A0A2I9CXX0"/>
<dbReference type="OrthoDB" id="10009564at2"/>
<evidence type="ECO:0000256" key="1">
    <source>
        <dbReference type="SAM" id="SignalP"/>
    </source>
</evidence>
<feature type="signal peptide" evidence="1">
    <location>
        <begin position="1"/>
        <end position="18"/>
    </location>
</feature>
<reference evidence="3" key="1">
    <citation type="submission" date="2018-01" db="EMBL/GenBank/DDBJ databases">
        <title>Draft Genome Sequence of the Radioresistant Bacterium Deinococcus aerius TR0125, Isolated from the Higher Atmosphere above Japan.</title>
        <authorList>
            <person name="Satoh K."/>
            <person name="Arai H."/>
            <person name="Sanzen T."/>
            <person name="Kawaguchi Y."/>
            <person name="Hayashi H."/>
            <person name="Yokobori S."/>
            <person name="Yamagishi A."/>
            <person name="Oono Y."/>
            <person name="Narumi I."/>
        </authorList>
    </citation>
    <scope>NUCLEOTIDE SEQUENCE [LARGE SCALE GENOMIC DNA]</scope>
    <source>
        <strain evidence="3">TR0125</strain>
    </source>
</reference>
<dbReference type="EMBL" id="BFAG01000011">
    <property type="protein sequence ID" value="GBF06963.1"/>
    <property type="molecule type" value="Genomic_DNA"/>
</dbReference>
<organism evidence="2 3">
    <name type="scientific">Deinococcus aerius</name>
    <dbReference type="NCBI Taxonomy" id="200253"/>
    <lineage>
        <taxon>Bacteria</taxon>
        <taxon>Thermotogati</taxon>
        <taxon>Deinococcota</taxon>
        <taxon>Deinococci</taxon>
        <taxon>Deinococcales</taxon>
        <taxon>Deinococcaceae</taxon>
        <taxon>Deinococcus</taxon>
    </lineage>
</organism>
<protein>
    <submittedName>
        <fullName evidence="2">Uncharacterized protein</fullName>
    </submittedName>
</protein>
<name>A0A2I9CXX0_9DEIO</name>
<evidence type="ECO:0000313" key="2">
    <source>
        <dbReference type="EMBL" id="GBF06963.1"/>
    </source>
</evidence>
<dbReference type="Proteomes" id="UP000236569">
    <property type="component" value="Unassembled WGS sequence"/>
</dbReference>
<sequence length="218" mass="24466">MKMILATTTLAAASLAGAQVVDCPTLKMGSYIRLSYKEKATFPDVPKATDKFLKFDNVDIDQCGYTITGDTNKVYIKANSVSELLKLVAVENTSSFAIPMLKSSGYKYPSIREGFYLYPLYVVLNTKDNSVSNLKADNAYIAESTFRDSVIGYKLNNGALKPYYYDGKVIPFTIPPETSTLDFYAKKGDTVNDGWDRILFNFKDNSITLWYNYPFPQN</sequence>
<keyword evidence="1" id="KW-0732">Signal</keyword>
<gene>
    <name evidence="2" type="ORF">DAERI_110145</name>
</gene>
<keyword evidence="3" id="KW-1185">Reference proteome</keyword>